<keyword evidence="5" id="KW-1185">Reference proteome</keyword>
<feature type="compositionally biased region" description="Acidic residues" evidence="2">
    <location>
        <begin position="537"/>
        <end position="547"/>
    </location>
</feature>
<feature type="domain" description="RGS" evidence="3">
    <location>
        <begin position="562"/>
        <end position="682"/>
    </location>
</feature>
<dbReference type="InterPro" id="IPR036305">
    <property type="entry name" value="RGS_sf"/>
</dbReference>
<accession>A0ABQ8YP89</accession>
<sequence>MSKEKGSSETSQLIKRRTQKNSLRNTSFKKQRSKSSTFRIKKAFEHTGRKKKNKRKSLRKNTMIIRTGRMLTKAPSLNDLKISFKRKKTNKKKTIKTHKIKKKYTVTSNKPQNNKNKKNKKEKRSEKQRIQQKVKKKTERNSSLASQKRKKKSTRKPQNEPLKLLKKLLKLQKENQKYENQKSKLNKEELNNLIQEGSKNIKQQTLLGNELRLLLKKSQMEKQELTKELNSLIKRQLKSNPEYIDEQTKLFHKKTKKIQKLEKEMKKIKTRSLTIQRTGIVLDSEQHLKSLLRKLKKITKDANQYRNDLNLKTSEYLELQQQLEQRKLENSNRKNSNELLLIKQSIQDIRISLKKKNSQIRILEREKRDLLKLIQKKNNDDLNGNFNKLKFQLNKKSEINNQLRSLKNQLVFALNDRSEEKTRNSDESDSDYIQSEFEETKSLLSSKSGDIYLSKMELKSEVENFSDDEPNQNLLIKEYNRKNIIKAIQKNTNNNENKNNNGNGDGNENENENENENGNEFENNSENEKEKKHVNNGDDDSDDDEGYNSEELMVKDEHQINSLESLFSIPIAIDYFKEFLFEQLNQENVLFYLDVVNFKQRCSIDKKLLKKLAKIIYEKYIKNQSIFEINIDFKCRALITSKIKNKEYSIDMFDKAREIVYVHMNLNSFEEFKKSKLYQDFLNQSKKNKGESYEFKAHKTAMLISRGNEIEALNLSFKFKRKVSNGVIVSTNLIQMLIELIGSYSTVSSKEIDFQLLSRAISFHRFVDKTTELQKVKLRSLNEQERTIFFLNVYNCLIYHSAIINGIPNNDSNSLKKFFRNSRYSIGGMLFSLDDIRCGILRENVKFHNKKKIMYFGKDDKRTQFSVRFDKRILFSLNDFELSDFRLIPFNRQNFNQQLSEVANLALNKHIIINKLNKKIYIPRVFKKYAKSFGKNDKLFLNWIIKNIMKNQNSTGYSIKFTLNPLFQSIIIDRKLTVNRYSKKNIKKGKKIILSSPSSPTIPFKSNKPTIDQDSNTKKVLIQFNKNENNLIQGSKMLQDQDFDLDSKNEEMLNTKSKKIFKIKNKKIFKFSFTRSVTDSDVLEKSKN</sequence>
<dbReference type="Pfam" id="PF04784">
    <property type="entry name" value="DUF547"/>
    <property type="match status" value="1"/>
</dbReference>
<dbReference type="Pfam" id="PF00615">
    <property type="entry name" value="RGS"/>
    <property type="match status" value="1"/>
</dbReference>
<dbReference type="InterPro" id="IPR016137">
    <property type="entry name" value="RGS"/>
</dbReference>
<feature type="coiled-coil region" evidence="1">
    <location>
        <begin position="346"/>
        <end position="416"/>
    </location>
</feature>
<dbReference type="EMBL" id="JAOAOG010000134">
    <property type="protein sequence ID" value="KAJ6246421.1"/>
    <property type="molecule type" value="Genomic_DNA"/>
</dbReference>
<gene>
    <name evidence="4" type="ORF">M0813_19320</name>
</gene>
<feature type="compositionally biased region" description="Low complexity" evidence="2">
    <location>
        <begin position="105"/>
        <end position="114"/>
    </location>
</feature>
<evidence type="ECO:0000313" key="5">
    <source>
        <dbReference type="Proteomes" id="UP001150062"/>
    </source>
</evidence>
<feature type="compositionally biased region" description="Low complexity" evidence="2">
    <location>
        <begin position="490"/>
        <end position="502"/>
    </location>
</feature>
<dbReference type="SMART" id="SM00315">
    <property type="entry name" value="RGS"/>
    <property type="match status" value="1"/>
</dbReference>
<protein>
    <submittedName>
        <fullName evidence="4">Electron carrier/ protein disulfide oxidoreductase</fullName>
    </submittedName>
</protein>
<dbReference type="CDD" id="cd07440">
    <property type="entry name" value="RGS"/>
    <property type="match status" value="1"/>
</dbReference>
<name>A0ABQ8YP89_9EUKA</name>
<feature type="region of interest" description="Disordered" evidence="2">
    <location>
        <begin position="489"/>
        <end position="547"/>
    </location>
</feature>
<dbReference type="Proteomes" id="UP001150062">
    <property type="component" value="Unassembled WGS sequence"/>
</dbReference>
<feature type="compositionally biased region" description="Basic residues" evidence="2">
    <location>
        <begin position="48"/>
        <end position="59"/>
    </location>
</feature>
<keyword evidence="1" id="KW-0175">Coiled coil</keyword>
<reference evidence="4" key="1">
    <citation type="submission" date="2022-08" db="EMBL/GenBank/DDBJ databases">
        <title>Novel sulfate-reducing endosymbionts in the free-living metamonad Anaeramoeba.</title>
        <authorList>
            <person name="Jerlstrom-Hultqvist J."/>
            <person name="Cepicka I."/>
            <person name="Gallot-Lavallee L."/>
            <person name="Salas-Leiva D."/>
            <person name="Curtis B.A."/>
            <person name="Zahonova K."/>
            <person name="Pipaliya S."/>
            <person name="Dacks J."/>
            <person name="Roger A.J."/>
        </authorList>
    </citation>
    <scope>NUCLEOTIDE SEQUENCE</scope>
    <source>
        <strain evidence="4">Schooner1</strain>
    </source>
</reference>
<dbReference type="Gene3D" id="1.10.167.10">
    <property type="entry name" value="Regulator of G-protein Signalling 4, domain 2"/>
    <property type="match status" value="1"/>
</dbReference>
<feature type="region of interest" description="Disordered" evidence="2">
    <location>
        <begin position="1"/>
        <end position="71"/>
    </location>
</feature>
<dbReference type="PANTHER" id="PTHR46361">
    <property type="entry name" value="ELECTRON CARRIER/ PROTEIN DISULFIDE OXIDOREDUCTASE"/>
    <property type="match status" value="1"/>
</dbReference>
<proteinExistence type="predicted"/>
<feature type="region of interest" description="Disordered" evidence="2">
    <location>
        <begin position="83"/>
        <end position="163"/>
    </location>
</feature>
<feature type="compositionally biased region" description="Acidic residues" evidence="2">
    <location>
        <begin position="507"/>
        <end position="525"/>
    </location>
</feature>
<dbReference type="InterPro" id="IPR006869">
    <property type="entry name" value="DUF547"/>
</dbReference>
<organism evidence="4 5">
    <name type="scientific">Anaeramoeba flamelloides</name>
    <dbReference type="NCBI Taxonomy" id="1746091"/>
    <lineage>
        <taxon>Eukaryota</taxon>
        <taxon>Metamonada</taxon>
        <taxon>Anaeramoebidae</taxon>
        <taxon>Anaeramoeba</taxon>
    </lineage>
</organism>
<dbReference type="InterPro" id="IPR044926">
    <property type="entry name" value="RGS_subdomain_2"/>
</dbReference>
<evidence type="ECO:0000256" key="2">
    <source>
        <dbReference type="SAM" id="MobiDB-lite"/>
    </source>
</evidence>
<feature type="compositionally biased region" description="Basic residues" evidence="2">
    <location>
        <begin position="83"/>
        <end position="104"/>
    </location>
</feature>
<evidence type="ECO:0000259" key="3">
    <source>
        <dbReference type="PROSITE" id="PS50132"/>
    </source>
</evidence>
<dbReference type="SUPFAM" id="SSF48097">
    <property type="entry name" value="Regulator of G-protein signaling, RGS"/>
    <property type="match status" value="1"/>
</dbReference>
<evidence type="ECO:0000256" key="1">
    <source>
        <dbReference type="SAM" id="Coils"/>
    </source>
</evidence>
<dbReference type="PRINTS" id="PR01301">
    <property type="entry name" value="RGSPROTEIN"/>
</dbReference>
<comment type="caution">
    <text evidence="4">The sequence shown here is derived from an EMBL/GenBank/DDBJ whole genome shotgun (WGS) entry which is preliminary data.</text>
</comment>
<dbReference type="PANTHER" id="PTHR46361:SF3">
    <property type="entry name" value="ELECTRON CARRIER_ PROTEIN DISULFIDE OXIDOREDUCTASE"/>
    <property type="match status" value="1"/>
</dbReference>
<feature type="compositionally biased region" description="Basic and acidic residues" evidence="2">
    <location>
        <begin position="526"/>
        <end position="536"/>
    </location>
</feature>
<dbReference type="PROSITE" id="PS50132">
    <property type="entry name" value="RGS"/>
    <property type="match status" value="1"/>
</dbReference>
<evidence type="ECO:0000313" key="4">
    <source>
        <dbReference type="EMBL" id="KAJ6246421.1"/>
    </source>
</evidence>